<evidence type="ECO:0000256" key="3">
    <source>
        <dbReference type="ARBA" id="ARBA00022692"/>
    </source>
</evidence>
<accession>A0A0A3JAF4</accession>
<evidence type="ECO:0000313" key="12">
    <source>
        <dbReference type="Proteomes" id="UP000030437"/>
    </source>
</evidence>
<gene>
    <name evidence="7" type="primary">ftsL</name>
    <name evidence="11" type="ORF">CD32_15120</name>
</gene>
<feature type="coiled-coil region" evidence="9">
    <location>
        <begin position="67"/>
        <end position="94"/>
    </location>
</feature>
<dbReference type="STRING" id="1220589.CD32_15120"/>
<keyword evidence="6 7" id="KW-0131">Cell cycle</keyword>
<dbReference type="Proteomes" id="UP000030437">
    <property type="component" value="Unassembled WGS sequence"/>
</dbReference>
<dbReference type="GO" id="GO:0043093">
    <property type="term" value="P:FtsZ-dependent cytokinesis"/>
    <property type="evidence" value="ECO:0007669"/>
    <property type="project" value="UniProtKB-UniRule"/>
</dbReference>
<evidence type="ECO:0000256" key="5">
    <source>
        <dbReference type="ARBA" id="ARBA00023136"/>
    </source>
</evidence>
<evidence type="ECO:0000256" key="10">
    <source>
        <dbReference type="SAM" id="MobiDB-lite"/>
    </source>
</evidence>
<dbReference type="InterPro" id="IPR007060">
    <property type="entry name" value="FtsL/DivIC"/>
</dbReference>
<comment type="caution">
    <text evidence="11">The sequence shown here is derived from an EMBL/GenBank/DDBJ whole genome shotgun (WGS) entry which is preliminary data.</text>
</comment>
<comment type="similarity">
    <text evidence="7">Belongs to the FtsL family.</text>
</comment>
<name>A0A0A3JAF4_9BACI</name>
<evidence type="ECO:0000256" key="4">
    <source>
        <dbReference type="ARBA" id="ARBA00022989"/>
    </source>
</evidence>
<dbReference type="EMBL" id="JPVP01000057">
    <property type="protein sequence ID" value="KGR84012.1"/>
    <property type="molecule type" value="Genomic_DNA"/>
</dbReference>
<keyword evidence="9" id="KW-0175">Coiled coil</keyword>
<comment type="subcellular location">
    <subcellularLocation>
        <location evidence="7">Cell membrane</location>
        <topology evidence="7">Single-pass type II membrane protein</topology>
    </subcellularLocation>
    <text evidence="7">Localizes to the division septum where it forms a ring structure.</text>
</comment>
<proteinExistence type="inferred from homology"/>
<dbReference type="eggNOG" id="COG4839">
    <property type="taxonomic scope" value="Bacteria"/>
</dbReference>
<keyword evidence="5 7" id="KW-0472">Membrane</keyword>
<keyword evidence="4 7" id="KW-1133">Transmembrane helix</keyword>
<keyword evidence="3 7" id="KW-0812">Transmembrane</keyword>
<dbReference type="InterPro" id="IPR011922">
    <property type="entry name" value="Cell_div_FtsL"/>
</dbReference>
<dbReference type="GO" id="GO:0032153">
    <property type="term" value="C:cell division site"/>
    <property type="evidence" value="ECO:0007669"/>
    <property type="project" value="UniProtKB-UniRule"/>
</dbReference>
<keyword evidence="12" id="KW-1185">Reference proteome</keyword>
<dbReference type="RefSeq" id="WP_036156056.1">
    <property type="nucleotide sequence ID" value="NZ_AVCX01000004.1"/>
</dbReference>
<dbReference type="HAMAP" id="MF_00910">
    <property type="entry name" value="FtsL"/>
    <property type="match status" value="1"/>
</dbReference>
<dbReference type="Pfam" id="PF04977">
    <property type="entry name" value="DivIC"/>
    <property type="match status" value="1"/>
</dbReference>
<evidence type="ECO:0000256" key="9">
    <source>
        <dbReference type="SAM" id="Coils"/>
    </source>
</evidence>
<sequence length="126" mass="14395">MAVRARQQSYIPQPPMPEQPQHQPSPQKQKKTDRQPLISGKEKVLYITFIVAVAIFAVSLLHTQGQIQTTTMEVQKIESEVQEITKKNEDLKVQVSELSTYERIWEKAKELGLTLNEKNVKVVPGE</sequence>
<dbReference type="AlphaFoldDB" id="A0A0A3JAF4"/>
<dbReference type="GO" id="GO:0005886">
    <property type="term" value="C:plasma membrane"/>
    <property type="evidence" value="ECO:0007669"/>
    <property type="project" value="UniProtKB-SubCell"/>
</dbReference>
<keyword evidence="2 7" id="KW-0132">Cell division</keyword>
<dbReference type="NCBIfam" id="TIGR02209">
    <property type="entry name" value="ftsL_broad"/>
    <property type="match status" value="1"/>
</dbReference>
<evidence type="ECO:0000256" key="7">
    <source>
        <dbReference type="HAMAP-Rule" id="MF_00910"/>
    </source>
</evidence>
<reference evidence="11 12" key="1">
    <citation type="submission" date="2014-02" db="EMBL/GenBank/DDBJ databases">
        <title>Draft genome sequence of Lysinibacillus odysseyi NBRC 100172.</title>
        <authorList>
            <person name="Zhang F."/>
            <person name="Wang G."/>
            <person name="Zhang L."/>
        </authorList>
    </citation>
    <scope>NUCLEOTIDE SEQUENCE [LARGE SCALE GENOMIC DNA]</scope>
    <source>
        <strain evidence="11 12">NBRC 100172</strain>
    </source>
</reference>
<feature type="compositionally biased region" description="Polar residues" evidence="10">
    <location>
        <begin position="1"/>
        <end position="11"/>
    </location>
</feature>
<protein>
    <recommendedName>
        <fullName evidence="7 8">Cell division protein FtsL</fullName>
    </recommendedName>
</protein>
<keyword evidence="1 7" id="KW-1003">Cell membrane</keyword>
<evidence type="ECO:0000256" key="2">
    <source>
        <dbReference type="ARBA" id="ARBA00022618"/>
    </source>
</evidence>
<evidence type="ECO:0000256" key="1">
    <source>
        <dbReference type="ARBA" id="ARBA00022475"/>
    </source>
</evidence>
<evidence type="ECO:0000313" key="11">
    <source>
        <dbReference type="EMBL" id="KGR84012.1"/>
    </source>
</evidence>
<dbReference type="OrthoDB" id="14664at2"/>
<evidence type="ECO:0000256" key="6">
    <source>
        <dbReference type="ARBA" id="ARBA00023306"/>
    </source>
</evidence>
<feature type="region of interest" description="Disordered" evidence="10">
    <location>
        <begin position="1"/>
        <end position="35"/>
    </location>
</feature>
<organism evidence="11 12">
    <name type="scientific">Lysinibacillus odysseyi 34hs-1 = NBRC 100172</name>
    <dbReference type="NCBI Taxonomy" id="1220589"/>
    <lineage>
        <taxon>Bacteria</taxon>
        <taxon>Bacillati</taxon>
        <taxon>Bacillota</taxon>
        <taxon>Bacilli</taxon>
        <taxon>Bacillales</taxon>
        <taxon>Bacillaceae</taxon>
        <taxon>Lysinibacillus</taxon>
    </lineage>
</organism>
<evidence type="ECO:0000256" key="8">
    <source>
        <dbReference type="NCBIfam" id="TIGR02209"/>
    </source>
</evidence>
<comment type="function">
    <text evidence="7">Essential cell division protein.</text>
</comment>
<feature type="transmembrane region" description="Helical" evidence="7">
    <location>
        <begin position="44"/>
        <end position="62"/>
    </location>
</feature>